<proteinExistence type="predicted"/>
<dbReference type="SUPFAM" id="SSF47413">
    <property type="entry name" value="lambda repressor-like DNA-binding domains"/>
    <property type="match status" value="1"/>
</dbReference>
<dbReference type="Proteomes" id="UP001597419">
    <property type="component" value="Unassembled WGS sequence"/>
</dbReference>
<dbReference type="Pfam" id="PF13560">
    <property type="entry name" value="HTH_31"/>
    <property type="match status" value="1"/>
</dbReference>
<dbReference type="InterPro" id="IPR001387">
    <property type="entry name" value="Cro/C1-type_HTH"/>
</dbReference>
<dbReference type="EMBL" id="JBHUKU010000006">
    <property type="protein sequence ID" value="MFD2459709.1"/>
    <property type="molecule type" value="Genomic_DNA"/>
</dbReference>
<comment type="caution">
    <text evidence="2">The sequence shown here is derived from an EMBL/GenBank/DDBJ whole genome shotgun (WGS) entry which is preliminary data.</text>
</comment>
<accession>A0ABW5GHM4</accession>
<dbReference type="Pfam" id="PF19054">
    <property type="entry name" value="DUF5753"/>
    <property type="match status" value="1"/>
</dbReference>
<organism evidence="2 3">
    <name type="scientific">Amycolatopsis samaneae</name>
    <dbReference type="NCBI Taxonomy" id="664691"/>
    <lineage>
        <taxon>Bacteria</taxon>
        <taxon>Bacillati</taxon>
        <taxon>Actinomycetota</taxon>
        <taxon>Actinomycetes</taxon>
        <taxon>Pseudonocardiales</taxon>
        <taxon>Pseudonocardiaceae</taxon>
        <taxon>Amycolatopsis</taxon>
    </lineage>
</organism>
<gene>
    <name evidence="2" type="ORF">ACFSYJ_13930</name>
</gene>
<sequence>MAHRRPTALEIWGRELALARGATGLSQEAFAQRVYVSQSLVAMWETGRRSPKSPDLAHCEEICGTNGYLARMLDLLVSREVDHEWMDRWVSVEERATTLLSFEPTVIPGLLQTKEYARAVQDNDDHVAERLERQRVLDSEVPPMLVVLLPEYVLHHRVGDERVMPEQLTHLATMARRPRIAVQIVPLDSPCYAKFLGPFVVAAIEGGREVAYVDNQLRGEVVERAEDVAFLRAQFDYFRADALPNRQSIELIERIASQWHP</sequence>
<evidence type="ECO:0000313" key="3">
    <source>
        <dbReference type="Proteomes" id="UP001597419"/>
    </source>
</evidence>
<reference evidence="3" key="1">
    <citation type="journal article" date="2019" name="Int. J. Syst. Evol. Microbiol.">
        <title>The Global Catalogue of Microorganisms (GCM) 10K type strain sequencing project: providing services to taxonomists for standard genome sequencing and annotation.</title>
        <authorList>
            <consortium name="The Broad Institute Genomics Platform"/>
            <consortium name="The Broad Institute Genome Sequencing Center for Infectious Disease"/>
            <person name="Wu L."/>
            <person name="Ma J."/>
        </authorList>
    </citation>
    <scope>NUCLEOTIDE SEQUENCE [LARGE SCALE GENOMIC DNA]</scope>
    <source>
        <strain evidence="3">CGMCC 4.7643</strain>
    </source>
</reference>
<keyword evidence="3" id="KW-1185">Reference proteome</keyword>
<dbReference type="RefSeq" id="WP_345397386.1">
    <property type="nucleotide sequence ID" value="NZ_BAABHG010000008.1"/>
</dbReference>
<dbReference type="SMART" id="SM00530">
    <property type="entry name" value="HTH_XRE"/>
    <property type="match status" value="1"/>
</dbReference>
<protein>
    <submittedName>
        <fullName evidence="2">Helix-turn-helix transcriptional regulator</fullName>
    </submittedName>
</protein>
<evidence type="ECO:0000259" key="1">
    <source>
        <dbReference type="PROSITE" id="PS50943"/>
    </source>
</evidence>
<name>A0ABW5GHM4_9PSEU</name>
<dbReference type="PROSITE" id="PS50943">
    <property type="entry name" value="HTH_CROC1"/>
    <property type="match status" value="1"/>
</dbReference>
<evidence type="ECO:0000313" key="2">
    <source>
        <dbReference type="EMBL" id="MFD2459709.1"/>
    </source>
</evidence>
<dbReference type="InterPro" id="IPR043917">
    <property type="entry name" value="DUF5753"/>
</dbReference>
<dbReference type="Gene3D" id="1.10.260.40">
    <property type="entry name" value="lambda repressor-like DNA-binding domains"/>
    <property type="match status" value="1"/>
</dbReference>
<feature type="domain" description="HTH cro/C1-type" evidence="1">
    <location>
        <begin position="16"/>
        <end position="69"/>
    </location>
</feature>
<dbReference type="CDD" id="cd00093">
    <property type="entry name" value="HTH_XRE"/>
    <property type="match status" value="1"/>
</dbReference>
<dbReference type="InterPro" id="IPR010982">
    <property type="entry name" value="Lambda_DNA-bd_dom_sf"/>
</dbReference>